<dbReference type="PANTHER" id="PTHR15907">
    <property type="entry name" value="DUF614 FAMILY PROTEIN-RELATED"/>
    <property type="match status" value="1"/>
</dbReference>
<dbReference type="Pfam" id="PF04749">
    <property type="entry name" value="PLAC8"/>
    <property type="match status" value="1"/>
</dbReference>
<dbReference type="InterPro" id="IPR006461">
    <property type="entry name" value="PLAC_motif_containing"/>
</dbReference>
<dbReference type="Proteomes" id="UP001150238">
    <property type="component" value="Unassembled WGS sequence"/>
</dbReference>
<sequence>MLVPEKQSLTKDEMSSPLAHSSKNGLEKQDSVSGGSKSPAPPNYALTATDTRSFPDIAGSNSSGYLAPSPEWVSEAQSHPKDRSVEESRLLSHPQSNESSFSYPPHVHSNPIINSQPSPMETMTLRVTGSRNARQMPVDLRGKRDWNSGLCGCHAGDDHEMDTCCKACFCPCLVFGQNKIRMDHLANHNSPEPTGEANGGACAVHGVMTFFSLVGGCVLQVPLRATIRDRYAIDGSCLGDCCTSIWCYPCALTQEHIEISGEEHSFPRGVGGSSGIYYDDPKRNRG</sequence>
<dbReference type="AlphaFoldDB" id="A0A9W9ACJ8"/>
<dbReference type="NCBIfam" id="TIGR01571">
    <property type="entry name" value="A_thal_Cys_rich"/>
    <property type="match status" value="1"/>
</dbReference>
<comment type="caution">
    <text evidence="2">The sequence shown here is derived from an EMBL/GenBank/DDBJ whole genome shotgun (WGS) entry which is preliminary data.</text>
</comment>
<proteinExistence type="predicted"/>
<evidence type="ECO:0000256" key="1">
    <source>
        <dbReference type="SAM" id="MobiDB-lite"/>
    </source>
</evidence>
<evidence type="ECO:0000313" key="2">
    <source>
        <dbReference type="EMBL" id="KAJ4477797.1"/>
    </source>
</evidence>
<protein>
    <submittedName>
        <fullName evidence="2">PLAC8 family-domain-containing protein</fullName>
    </submittedName>
</protein>
<feature type="compositionally biased region" description="Basic and acidic residues" evidence="1">
    <location>
        <begin position="78"/>
        <end position="90"/>
    </location>
</feature>
<name>A0A9W9ACJ8_9AGAR</name>
<accession>A0A9W9ACJ8</accession>
<evidence type="ECO:0000313" key="3">
    <source>
        <dbReference type="Proteomes" id="UP001150238"/>
    </source>
</evidence>
<organism evidence="2 3">
    <name type="scientific">Lentinula lateritia</name>
    <dbReference type="NCBI Taxonomy" id="40482"/>
    <lineage>
        <taxon>Eukaryota</taxon>
        <taxon>Fungi</taxon>
        <taxon>Dikarya</taxon>
        <taxon>Basidiomycota</taxon>
        <taxon>Agaricomycotina</taxon>
        <taxon>Agaricomycetes</taxon>
        <taxon>Agaricomycetidae</taxon>
        <taxon>Agaricales</taxon>
        <taxon>Marasmiineae</taxon>
        <taxon>Omphalotaceae</taxon>
        <taxon>Lentinula</taxon>
    </lineage>
</organism>
<reference evidence="2" key="2">
    <citation type="journal article" date="2023" name="Proc. Natl. Acad. Sci. U.S.A.">
        <title>A global phylogenomic analysis of the shiitake genus Lentinula.</title>
        <authorList>
            <person name="Sierra-Patev S."/>
            <person name="Min B."/>
            <person name="Naranjo-Ortiz M."/>
            <person name="Looney B."/>
            <person name="Konkel Z."/>
            <person name="Slot J.C."/>
            <person name="Sakamoto Y."/>
            <person name="Steenwyk J.L."/>
            <person name="Rokas A."/>
            <person name="Carro J."/>
            <person name="Camarero S."/>
            <person name="Ferreira P."/>
            <person name="Molpeceres G."/>
            <person name="Ruiz-Duenas F.J."/>
            <person name="Serrano A."/>
            <person name="Henrissat B."/>
            <person name="Drula E."/>
            <person name="Hughes K.W."/>
            <person name="Mata J.L."/>
            <person name="Ishikawa N.K."/>
            <person name="Vargas-Isla R."/>
            <person name="Ushijima S."/>
            <person name="Smith C.A."/>
            <person name="Donoghue J."/>
            <person name="Ahrendt S."/>
            <person name="Andreopoulos W."/>
            <person name="He G."/>
            <person name="LaButti K."/>
            <person name="Lipzen A."/>
            <person name="Ng V."/>
            <person name="Riley R."/>
            <person name="Sandor L."/>
            <person name="Barry K."/>
            <person name="Martinez A.T."/>
            <person name="Xiao Y."/>
            <person name="Gibbons J.G."/>
            <person name="Terashima K."/>
            <person name="Grigoriev I.V."/>
            <person name="Hibbett D."/>
        </authorList>
    </citation>
    <scope>NUCLEOTIDE SEQUENCE</scope>
    <source>
        <strain evidence="2">Sp2 HRB7682 ss15</strain>
    </source>
</reference>
<reference evidence="2" key="1">
    <citation type="submission" date="2022-08" db="EMBL/GenBank/DDBJ databases">
        <authorList>
            <consortium name="DOE Joint Genome Institute"/>
            <person name="Min B."/>
            <person name="Riley R."/>
            <person name="Sierra-Patev S."/>
            <person name="Naranjo-Ortiz M."/>
            <person name="Looney B."/>
            <person name="Konkel Z."/>
            <person name="Slot J.C."/>
            <person name="Sakamoto Y."/>
            <person name="Steenwyk J.L."/>
            <person name="Rokas A."/>
            <person name="Carro J."/>
            <person name="Camarero S."/>
            <person name="Ferreira P."/>
            <person name="Molpeceres G."/>
            <person name="Ruiz-Duenas F.J."/>
            <person name="Serrano A."/>
            <person name="Henrissat B."/>
            <person name="Drula E."/>
            <person name="Hughes K.W."/>
            <person name="Mata J.L."/>
            <person name="Ishikawa N.K."/>
            <person name="Vargas-Isla R."/>
            <person name="Ushijima S."/>
            <person name="Smith C.A."/>
            <person name="Ahrendt S."/>
            <person name="Andreopoulos W."/>
            <person name="He G."/>
            <person name="Labutti K."/>
            <person name="Lipzen A."/>
            <person name="Ng V."/>
            <person name="Sandor L."/>
            <person name="Barry K."/>
            <person name="Martinez A.T."/>
            <person name="Xiao Y."/>
            <person name="Gibbons J.G."/>
            <person name="Terashima K."/>
            <person name="Hibbett D.S."/>
            <person name="Grigoriev I.V."/>
        </authorList>
    </citation>
    <scope>NUCLEOTIDE SEQUENCE</scope>
    <source>
        <strain evidence="2">Sp2 HRB7682 ss15</strain>
    </source>
</reference>
<feature type="region of interest" description="Disordered" evidence="1">
    <location>
        <begin position="1"/>
        <end position="105"/>
    </location>
</feature>
<feature type="compositionally biased region" description="Polar residues" evidence="1">
    <location>
        <begin position="93"/>
        <end position="102"/>
    </location>
</feature>
<dbReference type="EMBL" id="JANVFS010000018">
    <property type="protein sequence ID" value="KAJ4477797.1"/>
    <property type="molecule type" value="Genomic_DNA"/>
</dbReference>
<gene>
    <name evidence="2" type="ORF">C8J55DRAFT_515583</name>
</gene>